<dbReference type="Proteomes" id="UP001165121">
    <property type="component" value="Unassembled WGS sequence"/>
</dbReference>
<sequence length="189" mass="19683">MLFTGPLPGRHLLPIASLATTQRSQQVLPPVSSRISIVQQSRQVYTPPAVEEQIGASTSAVAEDQDDALVDLSVVPQLGRPVGVVEEAADAAAEAMASTGEVVVAMASQVGKLSASVVGGSGMEDTVQAPGLLEQHDVIRVPASIFSVTTANGIHQASGRTHTNARAILPSGVKKCRHQCNRWTNVMSS</sequence>
<dbReference type="EMBL" id="BSXT01000222">
    <property type="protein sequence ID" value="GMF21253.1"/>
    <property type="molecule type" value="Genomic_DNA"/>
</dbReference>
<dbReference type="AlphaFoldDB" id="A0A9W6WXE3"/>
<gene>
    <name evidence="1" type="ORF">Pfra01_000277300</name>
</gene>
<reference evidence="1" key="1">
    <citation type="submission" date="2023-04" db="EMBL/GenBank/DDBJ databases">
        <title>Phytophthora fragariaefolia NBRC 109709.</title>
        <authorList>
            <person name="Ichikawa N."/>
            <person name="Sato H."/>
            <person name="Tonouchi N."/>
        </authorList>
    </citation>
    <scope>NUCLEOTIDE SEQUENCE</scope>
    <source>
        <strain evidence="1">NBRC 109709</strain>
    </source>
</reference>
<protein>
    <submittedName>
        <fullName evidence="1">Unnamed protein product</fullName>
    </submittedName>
</protein>
<proteinExistence type="predicted"/>
<evidence type="ECO:0000313" key="2">
    <source>
        <dbReference type="Proteomes" id="UP001165121"/>
    </source>
</evidence>
<keyword evidence="2" id="KW-1185">Reference proteome</keyword>
<comment type="caution">
    <text evidence="1">The sequence shown here is derived from an EMBL/GenBank/DDBJ whole genome shotgun (WGS) entry which is preliminary data.</text>
</comment>
<organism evidence="1 2">
    <name type="scientific">Phytophthora fragariaefolia</name>
    <dbReference type="NCBI Taxonomy" id="1490495"/>
    <lineage>
        <taxon>Eukaryota</taxon>
        <taxon>Sar</taxon>
        <taxon>Stramenopiles</taxon>
        <taxon>Oomycota</taxon>
        <taxon>Peronosporomycetes</taxon>
        <taxon>Peronosporales</taxon>
        <taxon>Peronosporaceae</taxon>
        <taxon>Phytophthora</taxon>
    </lineage>
</organism>
<accession>A0A9W6WXE3</accession>
<name>A0A9W6WXE3_9STRA</name>
<evidence type="ECO:0000313" key="1">
    <source>
        <dbReference type="EMBL" id="GMF21253.1"/>
    </source>
</evidence>